<dbReference type="Gene3D" id="3.40.50.150">
    <property type="entry name" value="Vaccinia Virus protein VP39"/>
    <property type="match status" value="1"/>
</dbReference>
<dbReference type="GO" id="GO:0008757">
    <property type="term" value="F:S-adenosylmethionine-dependent methyltransferase activity"/>
    <property type="evidence" value="ECO:0007669"/>
    <property type="project" value="InterPro"/>
</dbReference>
<name>A0A091B4X4_9GAMM</name>
<evidence type="ECO:0000313" key="2">
    <source>
        <dbReference type="EMBL" id="KFN47673.1"/>
    </source>
</evidence>
<comment type="caution">
    <text evidence="2">The sequence shown here is derived from an EMBL/GenBank/DDBJ whole genome shotgun (WGS) entry which is preliminary data.</text>
</comment>
<evidence type="ECO:0000259" key="1">
    <source>
        <dbReference type="Pfam" id="PF08241"/>
    </source>
</evidence>
<reference evidence="2 3" key="1">
    <citation type="submission" date="2013-09" db="EMBL/GenBank/DDBJ databases">
        <title>Genome sequencing of Arenimonas metalli.</title>
        <authorList>
            <person name="Chen F."/>
            <person name="Wang G."/>
        </authorList>
    </citation>
    <scope>NUCLEOTIDE SEQUENCE [LARGE SCALE GENOMIC DNA]</scope>
    <source>
        <strain evidence="2 3">CF5-1</strain>
    </source>
</reference>
<gene>
    <name evidence="2" type="ORF">N787_07925</name>
</gene>
<dbReference type="AlphaFoldDB" id="A0A091B4X4"/>
<keyword evidence="3" id="KW-1185">Reference proteome</keyword>
<evidence type="ECO:0000313" key="3">
    <source>
        <dbReference type="Proteomes" id="UP000029393"/>
    </source>
</evidence>
<dbReference type="Proteomes" id="UP000029393">
    <property type="component" value="Unassembled WGS sequence"/>
</dbReference>
<dbReference type="EMBL" id="AVCK01000008">
    <property type="protein sequence ID" value="KFN47673.1"/>
    <property type="molecule type" value="Genomic_DNA"/>
</dbReference>
<dbReference type="PATRIC" id="fig|1384056.3.peg.446"/>
<dbReference type="InterPro" id="IPR013216">
    <property type="entry name" value="Methyltransf_11"/>
</dbReference>
<proteinExistence type="predicted"/>
<dbReference type="SUPFAM" id="SSF53335">
    <property type="entry name" value="S-adenosyl-L-methionine-dependent methyltransferases"/>
    <property type="match status" value="1"/>
</dbReference>
<dbReference type="Pfam" id="PF08241">
    <property type="entry name" value="Methyltransf_11"/>
    <property type="match status" value="1"/>
</dbReference>
<accession>A0A091B4X4</accession>
<feature type="domain" description="Methyltransferase type 11" evidence="1">
    <location>
        <begin position="61"/>
        <end position="103"/>
    </location>
</feature>
<dbReference type="STRING" id="1384056.N787_07925"/>
<protein>
    <recommendedName>
        <fullName evidence="1">Methyltransferase type 11 domain-containing protein</fullName>
    </recommendedName>
</protein>
<organism evidence="2 3">
    <name type="scientific">Arenimonas metalli CF5-1</name>
    <dbReference type="NCBI Taxonomy" id="1384056"/>
    <lineage>
        <taxon>Bacteria</taxon>
        <taxon>Pseudomonadati</taxon>
        <taxon>Pseudomonadota</taxon>
        <taxon>Gammaproteobacteria</taxon>
        <taxon>Lysobacterales</taxon>
        <taxon>Lysobacteraceae</taxon>
        <taxon>Arenimonas</taxon>
    </lineage>
</organism>
<dbReference type="InterPro" id="IPR029063">
    <property type="entry name" value="SAM-dependent_MTases_sf"/>
</dbReference>
<sequence length="205" mass="21831">MLHEVQRQAIPELTRVFGHTGLYLRPTAALAPVLSGNMLANVVSLHRGGDGFAGDLACRDDQLPISSGCVSLVYGLFVLETSASPAALLDEVARVLKPEGVAILLTLNPWSPVRLRWGLRGLSPRDPATLAADVQAAGLEVQRRRCIGPLWSGPAAVDLAARGRDHPWSGLRMASLLVARRRDPGLTPLRLGSPALKFRPGMSAG</sequence>